<proteinExistence type="predicted"/>
<comment type="caution">
    <text evidence="1">The sequence shown here is derived from an EMBL/GenBank/DDBJ whole genome shotgun (WGS) entry which is preliminary data.</text>
</comment>
<keyword evidence="2" id="KW-1185">Reference proteome</keyword>
<gene>
    <name evidence="1" type="ORF">V6N12_046782</name>
</gene>
<evidence type="ECO:0000313" key="2">
    <source>
        <dbReference type="Proteomes" id="UP001472677"/>
    </source>
</evidence>
<protein>
    <submittedName>
        <fullName evidence="1">Uncharacterized protein</fullName>
    </submittedName>
</protein>
<name>A0ABR2AXC5_9ROSI</name>
<accession>A0ABR2AXC5</accession>
<dbReference type="EMBL" id="JBBPBM010000254">
    <property type="protein sequence ID" value="KAK8498638.1"/>
    <property type="molecule type" value="Genomic_DNA"/>
</dbReference>
<sequence length="72" mass="7882">MLMAVTLNWINRLKVEVAKGIDDGQRVQLKGNWWLKKRMQIGGGFGALGYDLEASGVVEINGGSEGYGGWIE</sequence>
<reference evidence="1 2" key="1">
    <citation type="journal article" date="2024" name="G3 (Bethesda)">
        <title>Genome assembly of Hibiscus sabdariffa L. provides insights into metabolisms of medicinal natural products.</title>
        <authorList>
            <person name="Kim T."/>
        </authorList>
    </citation>
    <scope>NUCLEOTIDE SEQUENCE [LARGE SCALE GENOMIC DNA]</scope>
    <source>
        <strain evidence="1">TK-2024</strain>
        <tissue evidence="1">Old leaves</tissue>
    </source>
</reference>
<organism evidence="1 2">
    <name type="scientific">Hibiscus sabdariffa</name>
    <name type="common">roselle</name>
    <dbReference type="NCBI Taxonomy" id="183260"/>
    <lineage>
        <taxon>Eukaryota</taxon>
        <taxon>Viridiplantae</taxon>
        <taxon>Streptophyta</taxon>
        <taxon>Embryophyta</taxon>
        <taxon>Tracheophyta</taxon>
        <taxon>Spermatophyta</taxon>
        <taxon>Magnoliopsida</taxon>
        <taxon>eudicotyledons</taxon>
        <taxon>Gunneridae</taxon>
        <taxon>Pentapetalae</taxon>
        <taxon>rosids</taxon>
        <taxon>malvids</taxon>
        <taxon>Malvales</taxon>
        <taxon>Malvaceae</taxon>
        <taxon>Malvoideae</taxon>
        <taxon>Hibiscus</taxon>
    </lineage>
</organism>
<dbReference type="Proteomes" id="UP001472677">
    <property type="component" value="Unassembled WGS sequence"/>
</dbReference>
<evidence type="ECO:0000313" key="1">
    <source>
        <dbReference type="EMBL" id="KAK8498638.1"/>
    </source>
</evidence>